<dbReference type="InterPro" id="IPR013324">
    <property type="entry name" value="RNA_pol_sigma_r3/r4-like"/>
</dbReference>
<dbReference type="Gene3D" id="1.10.10.10">
    <property type="entry name" value="Winged helix-like DNA-binding domain superfamily/Winged helix DNA-binding domain"/>
    <property type="match status" value="1"/>
</dbReference>
<dbReference type="GO" id="GO:0006352">
    <property type="term" value="P:DNA-templated transcription initiation"/>
    <property type="evidence" value="ECO:0007669"/>
    <property type="project" value="InterPro"/>
</dbReference>
<reference evidence="7 8" key="1">
    <citation type="submission" date="2017-07" db="EMBL/GenBank/DDBJ databases">
        <authorList>
            <person name="Sun Z.S."/>
            <person name="Albrecht U."/>
            <person name="Echele G."/>
            <person name="Lee C.C."/>
        </authorList>
    </citation>
    <scope>NUCLEOTIDE SEQUENCE [LARGE SCALE GENOMIC DNA]</scope>
    <source>
        <strain evidence="8">type strain: KCTC 22618</strain>
    </source>
</reference>
<dbReference type="NCBIfam" id="TIGR02937">
    <property type="entry name" value="sigma70-ECF"/>
    <property type="match status" value="1"/>
</dbReference>
<feature type="domain" description="RNA polymerase sigma factor 70 region 4 type 2" evidence="6">
    <location>
        <begin position="120"/>
        <end position="172"/>
    </location>
</feature>
<keyword evidence="3" id="KW-0731">Sigma factor</keyword>
<dbReference type="EMBL" id="LT899436">
    <property type="protein sequence ID" value="SNR16375.1"/>
    <property type="molecule type" value="Genomic_DNA"/>
</dbReference>
<dbReference type="InterPro" id="IPR036388">
    <property type="entry name" value="WH-like_DNA-bd_sf"/>
</dbReference>
<evidence type="ECO:0000313" key="7">
    <source>
        <dbReference type="EMBL" id="SNR16375.1"/>
    </source>
</evidence>
<dbReference type="RefSeq" id="WP_095072865.1">
    <property type="nucleotide sequence ID" value="NZ_LT899436.1"/>
</dbReference>
<dbReference type="InterPro" id="IPR014284">
    <property type="entry name" value="RNA_pol_sigma-70_dom"/>
</dbReference>
<gene>
    <name evidence="7" type="ORF">TJEJU_2696</name>
</gene>
<dbReference type="Pfam" id="PF04542">
    <property type="entry name" value="Sigma70_r2"/>
    <property type="match status" value="1"/>
</dbReference>
<accession>A0A238UBD1</accession>
<dbReference type="SUPFAM" id="SSF88946">
    <property type="entry name" value="Sigma2 domain of RNA polymerase sigma factors"/>
    <property type="match status" value="1"/>
</dbReference>
<feature type="domain" description="RNA polymerase sigma-70 region 2" evidence="5">
    <location>
        <begin position="27"/>
        <end position="94"/>
    </location>
</feature>
<dbReference type="AlphaFoldDB" id="A0A238UBD1"/>
<dbReference type="Gene3D" id="1.10.1740.10">
    <property type="match status" value="1"/>
</dbReference>
<dbReference type="PANTHER" id="PTHR43133:SF60">
    <property type="entry name" value="RNA POLYMERASE SIGMA FACTOR SIGV"/>
    <property type="match status" value="1"/>
</dbReference>
<evidence type="ECO:0000256" key="2">
    <source>
        <dbReference type="ARBA" id="ARBA00023015"/>
    </source>
</evidence>
<dbReference type="GO" id="GO:0016987">
    <property type="term" value="F:sigma factor activity"/>
    <property type="evidence" value="ECO:0007669"/>
    <property type="project" value="UniProtKB-KW"/>
</dbReference>
<dbReference type="CDD" id="cd06171">
    <property type="entry name" value="Sigma70_r4"/>
    <property type="match status" value="1"/>
</dbReference>
<dbReference type="Proteomes" id="UP000215214">
    <property type="component" value="Chromosome TJEJU"/>
</dbReference>
<dbReference type="GO" id="GO:0003677">
    <property type="term" value="F:DNA binding"/>
    <property type="evidence" value="ECO:0007669"/>
    <property type="project" value="InterPro"/>
</dbReference>
<dbReference type="Pfam" id="PF08281">
    <property type="entry name" value="Sigma70_r4_2"/>
    <property type="match status" value="1"/>
</dbReference>
<evidence type="ECO:0000256" key="3">
    <source>
        <dbReference type="ARBA" id="ARBA00023082"/>
    </source>
</evidence>
<evidence type="ECO:0000259" key="6">
    <source>
        <dbReference type="Pfam" id="PF08281"/>
    </source>
</evidence>
<evidence type="ECO:0000256" key="1">
    <source>
        <dbReference type="ARBA" id="ARBA00010641"/>
    </source>
</evidence>
<organism evidence="7 8">
    <name type="scientific">Tenacibaculum jejuense</name>
    <dbReference type="NCBI Taxonomy" id="584609"/>
    <lineage>
        <taxon>Bacteria</taxon>
        <taxon>Pseudomonadati</taxon>
        <taxon>Bacteroidota</taxon>
        <taxon>Flavobacteriia</taxon>
        <taxon>Flavobacteriales</taxon>
        <taxon>Flavobacteriaceae</taxon>
        <taxon>Tenacibaculum</taxon>
    </lineage>
</organism>
<evidence type="ECO:0000256" key="4">
    <source>
        <dbReference type="ARBA" id="ARBA00023163"/>
    </source>
</evidence>
<evidence type="ECO:0000259" key="5">
    <source>
        <dbReference type="Pfam" id="PF04542"/>
    </source>
</evidence>
<dbReference type="InterPro" id="IPR013325">
    <property type="entry name" value="RNA_pol_sigma_r2"/>
</dbReference>
<proteinExistence type="inferred from homology"/>
<dbReference type="OrthoDB" id="9795666at2"/>
<keyword evidence="8" id="KW-1185">Reference proteome</keyword>
<dbReference type="KEGG" id="tje:TJEJU_2696"/>
<dbReference type="PANTHER" id="PTHR43133">
    <property type="entry name" value="RNA POLYMERASE ECF-TYPE SIGMA FACTO"/>
    <property type="match status" value="1"/>
</dbReference>
<keyword evidence="4" id="KW-0804">Transcription</keyword>
<keyword evidence="2" id="KW-0805">Transcription regulation</keyword>
<evidence type="ECO:0000313" key="8">
    <source>
        <dbReference type="Proteomes" id="UP000215214"/>
    </source>
</evidence>
<dbReference type="InterPro" id="IPR039425">
    <property type="entry name" value="RNA_pol_sigma-70-like"/>
</dbReference>
<name>A0A238UBD1_9FLAO</name>
<dbReference type="SUPFAM" id="SSF88659">
    <property type="entry name" value="Sigma3 and sigma4 domains of RNA polymerase sigma factors"/>
    <property type="match status" value="1"/>
</dbReference>
<comment type="similarity">
    <text evidence="1">Belongs to the sigma-70 factor family. ECF subfamily.</text>
</comment>
<sequence>MKNKILHTDEDLVKAYLKGEKRALVFLVKKWHQSFCKIAFSYVNSSFVAKDIAQESWVTIINKLNTLEDANKFKSWAIQIVKRKALDYLRKKQRQTRHVMLYREAEIEEELQESIHEKKDKLSRAIKELTIAHQQVIRLFYVEERSLTEISELLKVSVGTVKSRLFHAREKLKNTIK</sequence>
<protein>
    <submittedName>
        <fullName evidence="7">RNA polymerase ECF-type sigma factor</fullName>
    </submittedName>
</protein>
<dbReference type="InterPro" id="IPR013249">
    <property type="entry name" value="RNA_pol_sigma70_r4_t2"/>
</dbReference>
<dbReference type="InterPro" id="IPR007627">
    <property type="entry name" value="RNA_pol_sigma70_r2"/>
</dbReference>